<sequence length="351" mass="36575">MLDLVPSDVDKSESSFIWDSLSPAAFQLYEASIWAQEILRRGFAETTFGPYLRLRCEEHGVIPRVAVSAAGSIKIIGVVGTVIPIGVLVATPADDITATSSIEYETTAAATLNSLGEAVIPIKAIVPGTAGNVPIGAISVLVNSLTGVTSVTNTAATTGGAAEESDESLLARFLIKVRQPGTSGNKADYMQWALDIPGVSRAQVKPLWSGPGTVKVYILDADKRAPNPTIVAAVQNYIAPSAGQGEGKSPIGANVTVVAATEIPINISVTLTLASGATIGEVKATFEAGLKTYLQQLAFVDPLVRYTRISAILLDIPPIIDFANLTVNGNEFNVEALLGEVAVIGTVTMSE</sequence>
<dbReference type="PANTHER" id="PTHR37829:SF3">
    <property type="entry name" value="PROTEIN JAYE-RELATED"/>
    <property type="match status" value="1"/>
</dbReference>
<dbReference type="EMBL" id="JASKHM010000021">
    <property type="protein sequence ID" value="MEQ4486396.1"/>
    <property type="molecule type" value="Genomic_DNA"/>
</dbReference>
<proteinExistence type="inferred from homology"/>
<feature type="domain" description="Baseplate J-like central" evidence="3">
    <location>
        <begin position="182"/>
        <end position="259"/>
    </location>
</feature>
<name>A0ABV1L2B4_9BACL</name>
<evidence type="ECO:0000259" key="3">
    <source>
        <dbReference type="Pfam" id="PF26078"/>
    </source>
</evidence>
<evidence type="ECO:0000313" key="5">
    <source>
        <dbReference type="EMBL" id="MEQ4486396.1"/>
    </source>
</evidence>
<evidence type="ECO:0000259" key="2">
    <source>
        <dbReference type="Pfam" id="PF04865"/>
    </source>
</evidence>
<keyword evidence="6" id="KW-1185">Reference proteome</keyword>
<dbReference type="InterPro" id="IPR058530">
    <property type="entry name" value="Baseplate_J-like_C"/>
</dbReference>
<dbReference type="Pfam" id="PF26079">
    <property type="entry name" value="Baseplate_J_C"/>
    <property type="match status" value="1"/>
</dbReference>
<evidence type="ECO:0000259" key="4">
    <source>
        <dbReference type="Pfam" id="PF26079"/>
    </source>
</evidence>
<dbReference type="RefSeq" id="WP_232189553.1">
    <property type="nucleotide sequence ID" value="NZ_JAIOAP010000020.1"/>
</dbReference>
<dbReference type="PANTHER" id="PTHR37829">
    <property type="entry name" value="PHAGE-LIKE ELEMENT PBSX PROTEIN XKDT"/>
    <property type="match status" value="1"/>
</dbReference>
<evidence type="ECO:0000313" key="6">
    <source>
        <dbReference type="Proteomes" id="UP001493487"/>
    </source>
</evidence>
<dbReference type="Pfam" id="PF04865">
    <property type="entry name" value="Baseplate_J"/>
    <property type="match status" value="1"/>
</dbReference>
<protein>
    <submittedName>
        <fullName evidence="5">Baseplate J/gp47 family protein</fullName>
    </submittedName>
</protein>
<dbReference type="InterPro" id="IPR052399">
    <property type="entry name" value="Phage_Baseplate_Assmbl_Protein"/>
</dbReference>
<comment type="similarity">
    <text evidence="1">Belongs to the Mu gp47/PBSX XkdT family.</text>
</comment>
<reference evidence="5 6" key="1">
    <citation type="journal article" date="2023" name="Genome Announc.">
        <title>Pan-Genome Analyses of the Genus Cohnella and Proposal of the Novel Species Cohnella silvisoli sp. nov., Isolated from Forest Soil.</title>
        <authorList>
            <person name="Wang C."/>
            <person name="Mao L."/>
            <person name="Bao G."/>
            <person name="Zhu H."/>
        </authorList>
    </citation>
    <scope>NUCLEOTIDE SEQUENCE [LARGE SCALE GENOMIC DNA]</scope>
    <source>
        <strain evidence="5 6">NL03-T5-1</strain>
    </source>
</reference>
<accession>A0ABV1L2B4</accession>
<gene>
    <name evidence="5" type="ORF">QJS35_28895</name>
</gene>
<dbReference type="InterPro" id="IPR006949">
    <property type="entry name" value="Barrel_Baseplate_J-like"/>
</dbReference>
<dbReference type="Pfam" id="PF26078">
    <property type="entry name" value="Baseplate_J_M"/>
    <property type="match status" value="1"/>
</dbReference>
<feature type="domain" description="Baseplate protein J-like barrel" evidence="2">
    <location>
        <begin position="73"/>
        <end position="160"/>
    </location>
</feature>
<dbReference type="Proteomes" id="UP001493487">
    <property type="component" value="Unassembled WGS sequence"/>
</dbReference>
<comment type="caution">
    <text evidence="5">The sequence shown here is derived from an EMBL/GenBank/DDBJ whole genome shotgun (WGS) entry which is preliminary data.</text>
</comment>
<dbReference type="InterPro" id="IPR058531">
    <property type="entry name" value="Baseplate_J_M"/>
</dbReference>
<organism evidence="5 6">
    <name type="scientific">Cohnella silvisoli</name>
    <dbReference type="NCBI Taxonomy" id="2873699"/>
    <lineage>
        <taxon>Bacteria</taxon>
        <taxon>Bacillati</taxon>
        <taxon>Bacillota</taxon>
        <taxon>Bacilli</taxon>
        <taxon>Bacillales</taxon>
        <taxon>Paenibacillaceae</taxon>
        <taxon>Cohnella</taxon>
    </lineage>
</organism>
<feature type="domain" description="Baseplate J-like C-terminal" evidence="4">
    <location>
        <begin position="265"/>
        <end position="349"/>
    </location>
</feature>
<evidence type="ECO:0000256" key="1">
    <source>
        <dbReference type="ARBA" id="ARBA00038087"/>
    </source>
</evidence>